<evidence type="ECO:0000313" key="1">
    <source>
        <dbReference type="EMBL" id="CAB4293651.1"/>
    </source>
</evidence>
<reference evidence="2" key="1">
    <citation type="journal article" date="2020" name="Genome Biol.">
        <title>Gamete binning: chromosome-level and haplotype-resolved genome assembly enabled by high-throughput single-cell sequencing of gamete genomes.</title>
        <authorList>
            <person name="Campoy J.A."/>
            <person name="Sun H."/>
            <person name="Goel M."/>
            <person name="Jiao W.-B."/>
            <person name="Folz-Donahue K."/>
            <person name="Wang N."/>
            <person name="Rubio M."/>
            <person name="Liu C."/>
            <person name="Kukat C."/>
            <person name="Ruiz D."/>
            <person name="Huettel B."/>
            <person name="Schneeberger K."/>
        </authorList>
    </citation>
    <scope>NUCLEOTIDE SEQUENCE [LARGE SCALE GENOMIC DNA]</scope>
    <source>
        <strain evidence="2">cv. Rojo Pasion</strain>
    </source>
</reference>
<name>A0A6J5W072_PRUAR</name>
<protein>
    <submittedName>
        <fullName evidence="1">Uncharacterized protein</fullName>
    </submittedName>
</protein>
<accession>A0A6J5W072</accession>
<dbReference type="AlphaFoldDB" id="A0A6J5W072"/>
<organism evidence="1 2">
    <name type="scientific">Prunus armeniaca</name>
    <name type="common">Apricot</name>
    <name type="synonym">Armeniaca vulgaris</name>
    <dbReference type="NCBI Taxonomy" id="36596"/>
    <lineage>
        <taxon>Eukaryota</taxon>
        <taxon>Viridiplantae</taxon>
        <taxon>Streptophyta</taxon>
        <taxon>Embryophyta</taxon>
        <taxon>Tracheophyta</taxon>
        <taxon>Spermatophyta</taxon>
        <taxon>Magnoliopsida</taxon>
        <taxon>eudicotyledons</taxon>
        <taxon>Gunneridae</taxon>
        <taxon>Pentapetalae</taxon>
        <taxon>rosids</taxon>
        <taxon>fabids</taxon>
        <taxon>Rosales</taxon>
        <taxon>Rosaceae</taxon>
        <taxon>Amygdaloideae</taxon>
        <taxon>Amygdaleae</taxon>
        <taxon>Prunus</taxon>
    </lineage>
</organism>
<gene>
    <name evidence="1" type="ORF">ORAREDHAP_LOCUS2693</name>
</gene>
<sequence length="79" mass="8393">MLPLIAHSAQPASYVFTQFETPPELTGNKIRFHGSLGNAIVKGPPYAVKVASTTSISSTAQATKLRGSSDHTSNHFLPI</sequence>
<keyword evidence="2" id="KW-1185">Reference proteome</keyword>
<evidence type="ECO:0000313" key="2">
    <source>
        <dbReference type="Proteomes" id="UP000507245"/>
    </source>
</evidence>
<dbReference type="EMBL" id="CAEKKB010000001">
    <property type="protein sequence ID" value="CAB4293651.1"/>
    <property type="molecule type" value="Genomic_DNA"/>
</dbReference>
<proteinExistence type="predicted"/>
<dbReference type="Proteomes" id="UP000507245">
    <property type="component" value="Unassembled WGS sequence"/>
</dbReference>